<proteinExistence type="predicted"/>
<organism evidence="1 2">
    <name type="scientific">Candidatus Carbonibacillus altaicus</name>
    <dbReference type="NCBI Taxonomy" id="2163959"/>
    <lineage>
        <taxon>Bacteria</taxon>
        <taxon>Bacillati</taxon>
        <taxon>Bacillota</taxon>
        <taxon>Bacilli</taxon>
        <taxon>Bacillales</taxon>
        <taxon>Candidatus Carbonibacillus</taxon>
    </lineage>
</organism>
<evidence type="ECO:0000313" key="2">
    <source>
        <dbReference type="Proteomes" id="UP000244338"/>
    </source>
</evidence>
<comment type="caution">
    <text evidence="1">The sequence shown here is derived from an EMBL/GenBank/DDBJ whole genome shotgun (WGS) entry which is preliminary data.</text>
</comment>
<gene>
    <name evidence="1" type="ORF">BSOLF_2495</name>
</gene>
<accession>A0A2R6Y2M7</accession>
<name>A0A2R6Y2M7_9BACL</name>
<sequence>MNLEKKHSRIASLSQFIRICQCIRIYCMHDTFNAMLKFDNARDIKIHTIP</sequence>
<reference evidence="2" key="1">
    <citation type="journal article" date="2018" name="Sci. Rep.">
        <title>Lignite coal burning seam in the remote Altai Mountains harbors a hydrogen-driven thermophilic microbial community.</title>
        <authorList>
            <person name="Kadnikov V.V."/>
            <person name="Mardanov A.V."/>
            <person name="Ivasenko D.A."/>
            <person name="Antsiferov D.V."/>
            <person name="Beletsky A.V."/>
            <person name="Karnachuk O.V."/>
            <person name="Ravin N.V."/>
        </authorList>
    </citation>
    <scope>NUCLEOTIDE SEQUENCE [LARGE SCALE GENOMIC DNA]</scope>
</reference>
<dbReference type="EMBL" id="PEBX01000016">
    <property type="protein sequence ID" value="PTQ56934.1"/>
    <property type="molecule type" value="Genomic_DNA"/>
</dbReference>
<dbReference type="Proteomes" id="UP000244338">
    <property type="component" value="Unassembled WGS sequence"/>
</dbReference>
<dbReference type="AlphaFoldDB" id="A0A2R6Y2M7"/>
<evidence type="ECO:0000313" key="1">
    <source>
        <dbReference type="EMBL" id="PTQ56934.1"/>
    </source>
</evidence>
<protein>
    <submittedName>
        <fullName evidence="1">Uncharacterized protein</fullName>
    </submittedName>
</protein>